<accession>A0A402B9I3</accession>
<sequence length="457" mass="49550">MSESRLTDESTTSPAESLPPEAQVSASKLAENQSPQVAESLHTTDVGENQPPRVSLGFQLLLSLANMAMWLAIIPLQQILQPLQVSIIDPVNKVSGLSFVLAVTGITSVIAQPVVGALSDRTTFRLGRRRTWILVGMIFSVLLLLLQANAPSILILAIEAGIYGFAIGMIMTPVLTIIPDRVPLSQRATASAFVGLAQPIGIVVGSILIAVIIKSVQGSYYAIAGILFVAVALFLFFVREEPVAKTDLPAFNLKDYLISFFEPLKERDFTLTWVGRFLIIFAQILLLEFMLYYLKDVIHYERLFPGQTAEQGVSMFQVINTVFVVISTLASGIISDKLQRRKPFVIAAGLIMTIALLLIAFTQSWILVLVTAAIFGIGFGIFLSADVALATQVLPKNHNLGKDLGLITAANTLPQLFIPLVSFLAFNVLQGYPALFSIAAVFTILGALAIIPIRSVR</sequence>
<keyword evidence="4 6" id="KW-0472">Membrane</keyword>
<dbReference type="AlphaFoldDB" id="A0A402B9I3"/>
<evidence type="ECO:0000256" key="5">
    <source>
        <dbReference type="SAM" id="MobiDB-lite"/>
    </source>
</evidence>
<dbReference type="InterPro" id="IPR011701">
    <property type="entry name" value="MFS"/>
</dbReference>
<evidence type="ECO:0000256" key="6">
    <source>
        <dbReference type="SAM" id="Phobius"/>
    </source>
</evidence>
<dbReference type="Pfam" id="PF07690">
    <property type="entry name" value="MFS_1"/>
    <property type="match status" value="2"/>
</dbReference>
<proteinExistence type="predicted"/>
<feature type="transmembrane region" description="Helical" evidence="6">
    <location>
        <begin position="346"/>
        <end position="366"/>
    </location>
</feature>
<dbReference type="PROSITE" id="PS50850">
    <property type="entry name" value="MFS"/>
    <property type="match status" value="1"/>
</dbReference>
<feature type="transmembrane region" description="Helical" evidence="6">
    <location>
        <begin position="314"/>
        <end position="334"/>
    </location>
</feature>
<keyword evidence="2 6" id="KW-0812">Transmembrane</keyword>
<reference evidence="9" key="1">
    <citation type="submission" date="2018-12" db="EMBL/GenBank/DDBJ databases">
        <title>Tengunoibacter tsumagoiensis gen. nov., sp. nov., Dictyobacter kobayashii sp. nov., D. alpinus sp. nov., and D. joshuensis sp. nov. and description of Dictyobacteraceae fam. nov. within the order Ktedonobacterales isolated from Tengu-no-mugimeshi.</title>
        <authorList>
            <person name="Wang C.M."/>
            <person name="Zheng Y."/>
            <person name="Sakai Y."/>
            <person name="Toyoda A."/>
            <person name="Minakuchi Y."/>
            <person name="Abe K."/>
            <person name="Yokota A."/>
            <person name="Yabe S."/>
        </authorList>
    </citation>
    <scope>NUCLEOTIDE SEQUENCE [LARGE SCALE GENOMIC DNA]</scope>
    <source>
        <strain evidence="9">Uno16</strain>
    </source>
</reference>
<dbReference type="RefSeq" id="WP_126628325.1">
    <property type="nucleotide sequence ID" value="NZ_BIFT01000001.1"/>
</dbReference>
<feature type="transmembrane region" description="Helical" evidence="6">
    <location>
        <begin position="219"/>
        <end position="238"/>
    </location>
</feature>
<evidence type="ECO:0000256" key="4">
    <source>
        <dbReference type="ARBA" id="ARBA00023136"/>
    </source>
</evidence>
<name>A0A402B9I3_9CHLR</name>
<feature type="transmembrane region" description="Helical" evidence="6">
    <location>
        <begin position="96"/>
        <end position="119"/>
    </location>
</feature>
<dbReference type="GO" id="GO:0022857">
    <property type="term" value="F:transmembrane transporter activity"/>
    <property type="evidence" value="ECO:0007669"/>
    <property type="project" value="InterPro"/>
</dbReference>
<comment type="caution">
    <text evidence="8">The sequence shown here is derived from an EMBL/GenBank/DDBJ whole genome shotgun (WGS) entry which is preliminary data.</text>
</comment>
<dbReference type="PANTHER" id="PTHR23528">
    <property type="match status" value="1"/>
</dbReference>
<feature type="transmembrane region" description="Helical" evidence="6">
    <location>
        <begin position="406"/>
        <end position="426"/>
    </location>
</feature>
<dbReference type="PANTHER" id="PTHR23528:SF1">
    <property type="entry name" value="MAJOR FACILITATOR SUPERFAMILY (MFS) PROFILE DOMAIN-CONTAINING PROTEIN"/>
    <property type="match status" value="1"/>
</dbReference>
<feature type="domain" description="Major facilitator superfamily (MFS) profile" evidence="7">
    <location>
        <begin position="52"/>
        <end position="457"/>
    </location>
</feature>
<evidence type="ECO:0000256" key="3">
    <source>
        <dbReference type="ARBA" id="ARBA00022989"/>
    </source>
</evidence>
<dbReference type="EMBL" id="BIFT01000001">
    <property type="protein sequence ID" value="GCE28063.1"/>
    <property type="molecule type" value="Genomic_DNA"/>
</dbReference>
<feature type="transmembrane region" description="Helical" evidence="6">
    <location>
        <begin position="190"/>
        <end position="213"/>
    </location>
</feature>
<feature type="transmembrane region" description="Helical" evidence="6">
    <location>
        <begin position="432"/>
        <end position="453"/>
    </location>
</feature>
<feature type="transmembrane region" description="Helical" evidence="6">
    <location>
        <begin position="154"/>
        <end position="178"/>
    </location>
</feature>
<feature type="transmembrane region" description="Helical" evidence="6">
    <location>
        <begin position="372"/>
        <end position="394"/>
    </location>
</feature>
<feature type="transmembrane region" description="Helical" evidence="6">
    <location>
        <begin position="56"/>
        <end position="76"/>
    </location>
</feature>
<gene>
    <name evidence="8" type="ORF">KDA_35470</name>
</gene>
<dbReference type="OrthoDB" id="7584869at2"/>
<feature type="transmembrane region" description="Helical" evidence="6">
    <location>
        <begin position="131"/>
        <end position="148"/>
    </location>
</feature>
<evidence type="ECO:0000313" key="9">
    <source>
        <dbReference type="Proteomes" id="UP000287171"/>
    </source>
</evidence>
<feature type="compositionally biased region" description="Polar residues" evidence="5">
    <location>
        <begin position="24"/>
        <end position="47"/>
    </location>
</feature>
<dbReference type="SUPFAM" id="SSF103473">
    <property type="entry name" value="MFS general substrate transporter"/>
    <property type="match status" value="1"/>
</dbReference>
<keyword evidence="9" id="KW-1185">Reference proteome</keyword>
<comment type="subcellular location">
    <subcellularLocation>
        <location evidence="1">Cell membrane</location>
        <topology evidence="1">Multi-pass membrane protein</topology>
    </subcellularLocation>
</comment>
<keyword evidence="3 6" id="KW-1133">Transmembrane helix</keyword>
<evidence type="ECO:0000313" key="8">
    <source>
        <dbReference type="EMBL" id="GCE28063.1"/>
    </source>
</evidence>
<dbReference type="InterPro" id="IPR036259">
    <property type="entry name" value="MFS_trans_sf"/>
</dbReference>
<dbReference type="Proteomes" id="UP000287171">
    <property type="component" value="Unassembled WGS sequence"/>
</dbReference>
<organism evidence="8 9">
    <name type="scientific">Dictyobacter alpinus</name>
    <dbReference type="NCBI Taxonomy" id="2014873"/>
    <lineage>
        <taxon>Bacteria</taxon>
        <taxon>Bacillati</taxon>
        <taxon>Chloroflexota</taxon>
        <taxon>Ktedonobacteria</taxon>
        <taxon>Ktedonobacterales</taxon>
        <taxon>Dictyobacteraceae</taxon>
        <taxon>Dictyobacter</taxon>
    </lineage>
</organism>
<feature type="region of interest" description="Disordered" evidence="5">
    <location>
        <begin position="1"/>
        <end position="48"/>
    </location>
</feature>
<evidence type="ECO:0000256" key="2">
    <source>
        <dbReference type="ARBA" id="ARBA00022692"/>
    </source>
</evidence>
<evidence type="ECO:0000259" key="7">
    <source>
        <dbReference type="PROSITE" id="PS50850"/>
    </source>
</evidence>
<dbReference type="InterPro" id="IPR020846">
    <property type="entry name" value="MFS_dom"/>
</dbReference>
<dbReference type="GO" id="GO:0005886">
    <property type="term" value="C:plasma membrane"/>
    <property type="evidence" value="ECO:0007669"/>
    <property type="project" value="UniProtKB-SubCell"/>
</dbReference>
<dbReference type="Gene3D" id="1.20.1250.20">
    <property type="entry name" value="MFS general substrate transporter like domains"/>
    <property type="match status" value="2"/>
</dbReference>
<protein>
    <submittedName>
        <fullName evidence="8">MFS transporter</fullName>
    </submittedName>
</protein>
<feature type="transmembrane region" description="Helical" evidence="6">
    <location>
        <begin position="273"/>
        <end position="294"/>
    </location>
</feature>
<evidence type="ECO:0000256" key="1">
    <source>
        <dbReference type="ARBA" id="ARBA00004651"/>
    </source>
</evidence>